<dbReference type="InterPro" id="IPR001494">
    <property type="entry name" value="Importin-beta_N"/>
</dbReference>
<dbReference type="Pfam" id="PF03810">
    <property type="entry name" value="IBN_N"/>
    <property type="match status" value="1"/>
</dbReference>
<dbReference type="GO" id="GO:0006405">
    <property type="term" value="P:RNA export from nucleus"/>
    <property type="evidence" value="ECO:0007669"/>
    <property type="project" value="TreeGrafter"/>
</dbReference>
<dbReference type="GO" id="GO:0003723">
    <property type="term" value="F:RNA binding"/>
    <property type="evidence" value="ECO:0007669"/>
    <property type="project" value="TreeGrafter"/>
</dbReference>
<gene>
    <name evidence="3" type="ORF">Ae201684_007480</name>
</gene>
<dbReference type="GO" id="GO:0005737">
    <property type="term" value="C:cytoplasm"/>
    <property type="evidence" value="ECO:0007669"/>
    <property type="project" value="TreeGrafter"/>
</dbReference>
<dbReference type="GO" id="GO:0005634">
    <property type="term" value="C:nucleus"/>
    <property type="evidence" value="ECO:0007669"/>
    <property type="project" value="TreeGrafter"/>
</dbReference>
<sequence length="1145" mass="128787">MDRNVYEQVLCAVDVCHSSTSSQNERHAAYAYCEEFQKRHDCIQYAFYLLQDSTRSSQHRHFALHVIETWIRQNWKACSPDEAVNYRATLLTIMASHLQQDEPTFLKEKLVKVVADIAKRSFPQRWPDMLQHLTQVWSISSLHAELVMLIFRSIAEDCVSSSFNSTIPPARRKDILQGLNALFPTLFPYVYRELEQQYVRLQQQDTRAASVILAGLQMLKEFLDWMPVTTAASPETNFIAVASLLVQSATAPLSLRIAAAECLEEFFSRSFAKENLTLLKDTSIACWSSLSTISVAGPVDDADTLLLHQHINRILVSWGTHQVDLLVPELPSTLPVFQSYFSLLQALFGHSSLHITEAQVIVWLNLLKVTPLQPYIDYPALWQCCLDKYFKLTSPDRDDAPATVLLEFDDQDAYNAFYGNFRGRLYGIIRLLVQKQPPVALQHLYDRLYYVLTQQSAGTDNLDDLGHCTDVTTAHLFHEGMASLTDCLVKSLPDSVYDNAQLLQKLGQSVELLLAYTTLDPWLLFRHCLALASFSKYYMRVPATYPRVFDRLFGLIVFCEPGESIMTSMRPTSTNVRRRALASLISICHAGPVHVLPYLPILCVQVVNLFPQVLDSESVLMYEMLVVVSNSMPTLDERVAFIQELTARPLTEWTSGEMTQVVSSPDNLVKALDQGKVLFAILKTLTTLYGIAKRIEVKDDENQQPAQHPFASSWPLLLPNLTALLATLQALSNPAMRQAVLESNARGLLCMSHEEINQALLGKEVVEVTAPAMMKAARWAKNVRDICFHLLGCALNHASVYTSLDVAGLLNASVLANLSWLEHRHWKSFLSSVWLPFVKSCPPTLYSSLLEPTVRLILTHLHERIVVSNSAPLYQPHFDGVDIQATTVDTICHALFLEVVRHTVDFIEALVDAKTVVDMESDHPKHIVVESDRLLRDFVLSSDVLTGLIVRLLVAILGWTDTLSARRATTLLDRLVSILFTQRQHFELFGKDVFAAALGTLLQHFHDVDDGLKWEVINLLRNIYCRLTLGLLPVDECKGIDPLNQPLKPDHELCFVPRSILAGLHGVEPAQVVEFEANLRAHPSAKTQKNYLKEFVETPFLAYVQAPHTFKAIEDLPESLVIRQPGSNKPNPPVIVDASALFAGQ</sequence>
<dbReference type="AlphaFoldDB" id="A0A6G0X8T2"/>
<name>A0A6G0X8T2_9STRA</name>
<comment type="similarity">
    <text evidence="1">Belongs to the exportin family.</text>
</comment>
<evidence type="ECO:0000313" key="4">
    <source>
        <dbReference type="Proteomes" id="UP000481153"/>
    </source>
</evidence>
<dbReference type="Pfam" id="PF19273">
    <property type="entry name" value="Exportin-5"/>
    <property type="match status" value="1"/>
</dbReference>
<organism evidence="3 4">
    <name type="scientific">Aphanomyces euteiches</name>
    <dbReference type="NCBI Taxonomy" id="100861"/>
    <lineage>
        <taxon>Eukaryota</taxon>
        <taxon>Sar</taxon>
        <taxon>Stramenopiles</taxon>
        <taxon>Oomycota</taxon>
        <taxon>Saprolegniomycetes</taxon>
        <taxon>Saprolegniales</taxon>
        <taxon>Verrucalvaceae</taxon>
        <taxon>Aphanomyces</taxon>
    </lineage>
</organism>
<dbReference type="InterPro" id="IPR045478">
    <property type="entry name" value="Exportin-5_C"/>
</dbReference>
<evidence type="ECO:0000256" key="1">
    <source>
        <dbReference type="ARBA" id="ARBA00009466"/>
    </source>
</evidence>
<dbReference type="Proteomes" id="UP000481153">
    <property type="component" value="Unassembled WGS sequence"/>
</dbReference>
<dbReference type="GO" id="GO:0031267">
    <property type="term" value="F:small GTPase binding"/>
    <property type="evidence" value="ECO:0007669"/>
    <property type="project" value="InterPro"/>
</dbReference>
<reference evidence="3 4" key="1">
    <citation type="submission" date="2019-07" db="EMBL/GenBank/DDBJ databases">
        <title>Genomics analysis of Aphanomyces spp. identifies a new class of oomycete effector associated with host adaptation.</title>
        <authorList>
            <person name="Gaulin E."/>
        </authorList>
    </citation>
    <scope>NUCLEOTIDE SEQUENCE [LARGE SCALE GENOMIC DNA]</scope>
    <source>
        <strain evidence="3 4">ATCC 201684</strain>
    </source>
</reference>
<comment type="caution">
    <text evidence="3">The sequence shown here is derived from an EMBL/GenBank/DDBJ whole genome shotgun (WGS) entry which is preliminary data.</text>
</comment>
<dbReference type="InterPro" id="IPR011989">
    <property type="entry name" value="ARM-like"/>
</dbReference>
<dbReference type="Pfam" id="PF08389">
    <property type="entry name" value="Xpo1"/>
    <property type="match status" value="1"/>
</dbReference>
<feature type="domain" description="Importin N-terminal" evidence="2">
    <location>
        <begin position="29"/>
        <end position="96"/>
    </location>
</feature>
<dbReference type="PROSITE" id="PS50166">
    <property type="entry name" value="IMPORTIN_B_NT"/>
    <property type="match status" value="1"/>
</dbReference>
<dbReference type="InterPro" id="IPR045065">
    <property type="entry name" value="XPO1/5"/>
</dbReference>
<dbReference type="GO" id="GO:0005049">
    <property type="term" value="F:nuclear export signal receptor activity"/>
    <property type="evidence" value="ECO:0007669"/>
    <property type="project" value="InterPro"/>
</dbReference>
<evidence type="ECO:0000259" key="2">
    <source>
        <dbReference type="PROSITE" id="PS50166"/>
    </source>
</evidence>
<dbReference type="InterPro" id="IPR016024">
    <property type="entry name" value="ARM-type_fold"/>
</dbReference>
<dbReference type="InterPro" id="IPR013598">
    <property type="entry name" value="Exportin-1/Importin-b-like"/>
</dbReference>
<accession>A0A6G0X8T2</accession>
<dbReference type="PANTHER" id="PTHR11223:SF3">
    <property type="entry name" value="EXPORTIN-5"/>
    <property type="match status" value="1"/>
</dbReference>
<proteinExistence type="inferred from homology"/>
<dbReference type="PANTHER" id="PTHR11223">
    <property type="entry name" value="EXPORTIN 1/5"/>
    <property type="match status" value="1"/>
</dbReference>
<evidence type="ECO:0000313" key="3">
    <source>
        <dbReference type="EMBL" id="KAF0736466.1"/>
    </source>
</evidence>
<dbReference type="VEuPathDB" id="FungiDB:AeMF1_003797"/>
<dbReference type="SUPFAM" id="SSF48371">
    <property type="entry name" value="ARM repeat"/>
    <property type="match status" value="1"/>
</dbReference>
<dbReference type="EMBL" id="VJMJ01000089">
    <property type="protein sequence ID" value="KAF0736466.1"/>
    <property type="molecule type" value="Genomic_DNA"/>
</dbReference>
<keyword evidence="4" id="KW-1185">Reference proteome</keyword>
<protein>
    <recommendedName>
        <fullName evidence="2">Importin N-terminal domain-containing protein</fullName>
    </recommendedName>
</protein>
<dbReference type="GO" id="GO:0042565">
    <property type="term" value="C:RNA nuclear export complex"/>
    <property type="evidence" value="ECO:0007669"/>
    <property type="project" value="TreeGrafter"/>
</dbReference>
<dbReference type="Gene3D" id="1.25.10.10">
    <property type="entry name" value="Leucine-rich Repeat Variant"/>
    <property type="match status" value="1"/>
</dbReference>
<dbReference type="GO" id="GO:0006611">
    <property type="term" value="P:protein export from nucleus"/>
    <property type="evidence" value="ECO:0007669"/>
    <property type="project" value="InterPro"/>
</dbReference>